<keyword evidence="3" id="KW-1185">Reference proteome</keyword>
<organism evidence="2 3">
    <name type="scientific">Triangularia verruculosa</name>
    <dbReference type="NCBI Taxonomy" id="2587418"/>
    <lineage>
        <taxon>Eukaryota</taxon>
        <taxon>Fungi</taxon>
        <taxon>Dikarya</taxon>
        <taxon>Ascomycota</taxon>
        <taxon>Pezizomycotina</taxon>
        <taxon>Sordariomycetes</taxon>
        <taxon>Sordariomycetidae</taxon>
        <taxon>Sordariales</taxon>
        <taxon>Podosporaceae</taxon>
        <taxon>Triangularia</taxon>
    </lineage>
</organism>
<reference evidence="2" key="1">
    <citation type="journal article" date="2023" name="Mol. Phylogenet. Evol.">
        <title>Genome-scale phylogeny and comparative genomics of the fungal order Sordariales.</title>
        <authorList>
            <person name="Hensen N."/>
            <person name="Bonometti L."/>
            <person name="Westerberg I."/>
            <person name="Brannstrom I.O."/>
            <person name="Guillou S."/>
            <person name="Cros-Aarteil S."/>
            <person name="Calhoun S."/>
            <person name="Haridas S."/>
            <person name="Kuo A."/>
            <person name="Mondo S."/>
            <person name="Pangilinan J."/>
            <person name="Riley R."/>
            <person name="LaButti K."/>
            <person name="Andreopoulos B."/>
            <person name="Lipzen A."/>
            <person name="Chen C."/>
            <person name="Yan M."/>
            <person name="Daum C."/>
            <person name="Ng V."/>
            <person name="Clum A."/>
            <person name="Steindorff A."/>
            <person name="Ohm R.A."/>
            <person name="Martin F."/>
            <person name="Silar P."/>
            <person name="Natvig D.O."/>
            <person name="Lalanne C."/>
            <person name="Gautier V."/>
            <person name="Ament-Velasquez S.L."/>
            <person name="Kruys A."/>
            <person name="Hutchinson M.I."/>
            <person name="Powell A.J."/>
            <person name="Barry K."/>
            <person name="Miller A.N."/>
            <person name="Grigoriev I.V."/>
            <person name="Debuchy R."/>
            <person name="Gladieux P."/>
            <person name="Hiltunen Thoren M."/>
            <person name="Johannesson H."/>
        </authorList>
    </citation>
    <scope>NUCLEOTIDE SEQUENCE</scope>
    <source>
        <strain evidence="2">CBS 315.58</strain>
    </source>
</reference>
<evidence type="ECO:0000256" key="1">
    <source>
        <dbReference type="SAM" id="MobiDB-lite"/>
    </source>
</evidence>
<dbReference type="Proteomes" id="UP001303160">
    <property type="component" value="Unassembled WGS sequence"/>
</dbReference>
<feature type="compositionally biased region" description="Low complexity" evidence="1">
    <location>
        <begin position="10"/>
        <end position="29"/>
    </location>
</feature>
<reference evidence="2" key="2">
    <citation type="submission" date="2023-05" db="EMBL/GenBank/DDBJ databases">
        <authorList>
            <consortium name="Lawrence Berkeley National Laboratory"/>
            <person name="Steindorff A."/>
            <person name="Hensen N."/>
            <person name="Bonometti L."/>
            <person name="Westerberg I."/>
            <person name="Brannstrom I.O."/>
            <person name="Guillou S."/>
            <person name="Cros-Aarteil S."/>
            <person name="Calhoun S."/>
            <person name="Haridas S."/>
            <person name="Kuo A."/>
            <person name="Mondo S."/>
            <person name="Pangilinan J."/>
            <person name="Riley R."/>
            <person name="Labutti K."/>
            <person name="Andreopoulos B."/>
            <person name="Lipzen A."/>
            <person name="Chen C."/>
            <person name="Yanf M."/>
            <person name="Daum C."/>
            <person name="Ng V."/>
            <person name="Clum A."/>
            <person name="Ohm R."/>
            <person name="Martin F."/>
            <person name="Silar P."/>
            <person name="Natvig D."/>
            <person name="Lalanne C."/>
            <person name="Gautier V."/>
            <person name="Ament-Velasquez S.L."/>
            <person name="Kruys A."/>
            <person name="Hutchinson M.I."/>
            <person name="Powell A.J."/>
            <person name="Barry K."/>
            <person name="Miller A.N."/>
            <person name="Grigoriev I.V."/>
            <person name="Debuchy R."/>
            <person name="Gladieux P."/>
            <person name="Thoren M.H."/>
            <person name="Johannesson H."/>
        </authorList>
    </citation>
    <scope>NUCLEOTIDE SEQUENCE</scope>
    <source>
        <strain evidence="2">CBS 315.58</strain>
    </source>
</reference>
<feature type="compositionally biased region" description="Low complexity" evidence="1">
    <location>
        <begin position="38"/>
        <end position="51"/>
    </location>
</feature>
<feature type="compositionally biased region" description="Polar residues" evidence="1">
    <location>
        <begin position="70"/>
        <end position="84"/>
    </location>
</feature>
<proteinExistence type="predicted"/>
<accession>A0AAN6XDA0</accession>
<protein>
    <submittedName>
        <fullName evidence="2">Uncharacterized protein</fullName>
    </submittedName>
</protein>
<name>A0AAN6XDA0_9PEZI</name>
<feature type="region of interest" description="Disordered" evidence="1">
    <location>
        <begin position="1"/>
        <end position="103"/>
    </location>
</feature>
<comment type="caution">
    <text evidence="2">The sequence shown here is derived from an EMBL/GenBank/DDBJ whole genome shotgun (WGS) entry which is preliminary data.</text>
</comment>
<evidence type="ECO:0000313" key="3">
    <source>
        <dbReference type="Proteomes" id="UP001303160"/>
    </source>
</evidence>
<dbReference type="AlphaFoldDB" id="A0AAN6XDA0"/>
<gene>
    <name evidence="2" type="ORF">QBC40DRAFT_298321</name>
</gene>
<evidence type="ECO:0000313" key="2">
    <source>
        <dbReference type="EMBL" id="KAK4198633.1"/>
    </source>
</evidence>
<dbReference type="EMBL" id="MU863943">
    <property type="protein sequence ID" value="KAK4198633.1"/>
    <property type="molecule type" value="Genomic_DNA"/>
</dbReference>
<sequence>MASNLESARAPSSSPSHGTGHATTGSTTTPKRHLLAQSSSPTTNTNHSSTPVLKHVTDSNPQTKGEPEPTTRQSAPMLDNNTDVSPHIKFSPAIRPSTPISKSPSVKVETCIEPEDHLVGRDCGHAICELRSRLLAITVMRHRSRDAPNGASIWPPQFYRRTD</sequence>